<evidence type="ECO:0008006" key="5">
    <source>
        <dbReference type="Google" id="ProtNLM"/>
    </source>
</evidence>
<dbReference type="OrthoDB" id="1867012at2759"/>
<dbReference type="PANTHER" id="PTHR15893">
    <property type="entry name" value="RIBOSOMAL PROTEIN L27"/>
    <property type="match status" value="1"/>
</dbReference>
<name>A0A0L8GF04_OCTBM</name>
<evidence type="ECO:0000256" key="2">
    <source>
        <dbReference type="ARBA" id="ARBA00022980"/>
    </source>
</evidence>
<dbReference type="InterPro" id="IPR001684">
    <property type="entry name" value="Ribosomal_bL27"/>
</dbReference>
<dbReference type="PRINTS" id="PR00063">
    <property type="entry name" value="RIBOSOMALL27"/>
</dbReference>
<dbReference type="GO" id="GO:0003735">
    <property type="term" value="F:structural constituent of ribosome"/>
    <property type="evidence" value="ECO:0007669"/>
    <property type="project" value="InterPro"/>
</dbReference>
<dbReference type="Pfam" id="PF01016">
    <property type="entry name" value="Ribosomal_L27"/>
    <property type="match status" value="1"/>
</dbReference>
<gene>
    <name evidence="4" type="ORF">OCBIM_22034560mg</name>
</gene>
<dbReference type="GO" id="GO:0006412">
    <property type="term" value="P:translation"/>
    <property type="evidence" value="ECO:0007669"/>
    <property type="project" value="InterPro"/>
</dbReference>
<organism evidence="4">
    <name type="scientific">Octopus bimaculoides</name>
    <name type="common">California two-spotted octopus</name>
    <dbReference type="NCBI Taxonomy" id="37653"/>
    <lineage>
        <taxon>Eukaryota</taxon>
        <taxon>Metazoa</taxon>
        <taxon>Spiralia</taxon>
        <taxon>Lophotrochozoa</taxon>
        <taxon>Mollusca</taxon>
        <taxon>Cephalopoda</taxon>
        <taxon>Coleoidea</taxon>
        <taxon>Octopodiformes</taxon>
        <taxon>Octopoda</taxon>
        <taxon>Incirrata</taxon>
        <taxon>Octopodidae</taxon>
        <taxon>Octopus</taxon>
    </lineage>
</organism>
<dbReference type="SUPFAM" id="SSF110324">
    <property type="entry name" value="Ribosomal L27 protein-like"/>
    <property type="match status" value="1"/>
</dbReference>
<keyword evidence="3" id="KW-0687">Ribonucleoprotein</keyword>
<evidence type="ECO:0000313" key="4">
    <source>
        <dbReference type="EMBL" id="KOF75528.1"/>
    </source>
</evidence>
<dbReference type="Gene3D" id="2.40.50.100">
    <property type="match status" value="1"/>
</dbReference>
<dbReference type="GO" id="GO:0005762">
    <property type="term" value="C:mitochondrial large ribosomal subunit"/>
    <property type="evidence" value="ECO:0007669"/>
    <property type="project" value="TreeGrafter"/>
</dbReference>
<dbReference type="OMA" id="NWDHTWV"/>
<dbReference type="AlphaFoldDB" id="A0A0L8GF04"/>
<reference evidence="4" key="1">
    <citation type="submission" date="2015-07" db="EMBL/GenBank/DDBJ databases">
        <title>MeaNS - Measles Nucleotide Surveillance Program.</title>
        <authorList>
            <person name="Tran T."/>
            <person name="Druce J."/>
        </authorList>
    </citation>
    <scope>NUCLEOTIDE SEQUENCE</scope>
    <source>
        <strain evidence="4">UCB-OBI-ISO-001</strain>
        <tissue evidence="4">Gonad</tissue>
    </source>
</reference>
<accession>A0A0L8GF04</accession>
<keyword evidence="2" id="KW-0689">Ribosomal protein</keyword>
<evidence type="ECO:0000256" key="3">
    <source>
        <dbReference type="ARBA" id="ARBA00023274"/>
    </source>
</evidence>
<comment type="similarity">
    <text evidence="1">Belongs to the bacterial ribosomal protein bL27 family.</text>
</comment>
<dbReference type="PANTHER" id="PTHR15893:SF0">
    <property type="entry name" value="LARGE RIBOSOMAL SUBUNIT PROTEIN BL27M"/>
    <property type="match status" value="1"/>
</dbReference>
<evidence type="ECO:0000256" key="1">
    <source>
        <dbReference type="ARBA" id="ARBA00010797"/>
    </source>
</evidence>
<dbReference type="STRING" id="37653.A0A0L8GF04"/>
<dbReference type="KEGG" id="obi:106877288"/>
<dbReference type="EMBL" id="KQ422077">
    <property type="protein sequence ID" value="KOF75528.1"/>
    <property type="molecule type" value="Genomic_DNA"/>
</dbReference>
<protein>
    <recommendedName>
        <fullName evidence="5">39S ribosomal protein L27, mitochondrial</fullName>
    </recommendedName>
</protein>
<sequence length="142" mass="15866">MANLLGYCRLLTGVSRQIGLSDSVAVRWASKKAGSNTRNKVGSTPGKSRGLKKREGSFIHKDEVIFTQLGLRYYPGENVGLLRDKTLVALCDGKVMVSHEYLNPFPDSPLYEPVKKGVLIRKKFFHVIPIPLHAKFRLVSQI</sequence>
<proteinExistence type="inferred from homology"/>